<organism evidence="1 2">
    <name type="scientific">Campylobacter phage CPX</name>
    <dbReference type="NCBI Taxonomy" id="2885911"/>
    <lineage>
        <taxon>Viruses</taxon>
        <taxon>Duplodnaviria</taxon>
        <taxon>Heunggongvirae</taxon>
        <taxon>Uroviricota</taxon>
        <taxon>Caudoviricetes</taxon>
        <taxon>Connertonviridae</taxon>
        <taxon>Fletchervirus</taxon>
        <taxon>Fletchervirus CPX</taxon>
    </lineage>
</organism>
<reference evidence="1 2" key="1">
    <citation type="submission" date="2011-06" db="EMBL/GenBank/DDBJ databases">
        <authorList>
            <person name="Timms A.R."/>
            <person name="AlKhandari S."/>
            <person name="Wilson R."/>
            <person name="Rowsell J."/>
            <person name="Connerton I.F."/>
        </authorList>
    </citation>
    <scope>NUCLEOTIDE SEQUENCE [LARGE SCALE GENOMIC DNA]</scope>
</reference>
<dbReference type="Proteomes" id="UP000005880">
    <property type="component" value="Segment"/>
</dbReference>
<proteinExistence type="predicted"/>
<accession>G8GJ16</accession>
<evidence type="ECO:0000313" key="2">
    <source>
        <dbReference type="Proteomes" id="UP000005880"/>
    </source>
</evidence>
<evidence type="ECO:0000313" key="1">
    <source>
        <dbReference type="EMBL" id="AET34401.1"/>
    </source>
</evidence>
<protein>
    <submittedName>
        <fullName evidence="1">Uncharacterized protein</fullName>
    </submittedName>
</protein>
<dbReference type="EMBL" id="JN132397">
    <property type="protein sequence ID" value="AET34401.1"/>
    <property type="molecule type" value="Genomic_DNA"/>
</dbReference>
<name>G8GJ16_9CAUD</name>
<dbReference type="RefSeq" id="YP_004956970.1">
    <property type="nucleotide sequence ID" value="NC_016562.1"/>
</dbReference>
<dbReference type="KEGG" id="vg:11536977"/>
<sequence>MSMLYSKFLVESINDLKNNDKNISNDINNLILPMAKANLKVNVSYGKTILDSYELSSIVNDSDIQILISFFVKERTARTRLNLIKPCITVRVTGIKEDILNEIYEKVANISFDGEKYPPIIINFDEKSLQKLASVIVSKVDDIDNIIKDELYDWEYYEGDIGSKVRVGYDDNSAMKIKNYEGEWEIVIDNFGAEFDLEDSDLYVKPKKINMFDTRFFRVSNI</sequence>
<keyword evidence="2" id="KW-1185">Reference proteome</keyword>
<dbReference type="GeneID" id="11536977"/>